<evidence type="ECO:0008006" key="4">
    <source>
        <dbReference type="Google" id="ProtNLM"/>
    </source>
</evidence>
<accession>A0ABQ2QKJ1</accession>
<feature type="transmembrane region" description="Helical" evidence="1">
    <location>
        <begin position="154"/>
        <end position="170"/>
    </location>
</feature>
<evidence type="ECO:0000313" key="3">
    <source>
        <dbReference type="Proteomes" id="UP000611554"/>
    </source>
</evidence>
<reference evidence="3" key="1">
    <citation type="journal article" date="2019" name="Int. J. Syst. Evol. Microbiol.">
        <title>The Global Catalogue of Microorganisms (GCM) 10K type strain sequencing project: providing services to taxonomists for standard genome sequencing and annotation.</title>
        <authorList>
            <consortium name="The Broad Institute Genomics Platform"/>
            <consortium name="The Broad Institute Genome Sequencing Center for Infectious Disease"/>
            <person name="Wu L."/>
            <person name="Ma J."/>
        </authorList>
    </citation>
    <scope>NUCLEOTIDE SEQUENCE [LARGE SCALE GENOMIC DNA]</scope>
    <source>
        <strain evidence="3">JCM 3115</strain>
    </source>
</reference>
<name>A0ABQ2QKJ1_9ACTN</name>
<comment type="caution">
    <text evidence="2">The sequence shown here is derived from an EMBL/GenBank/DDBJ whole genome shotgun (WGS) entry which is preliminary data.</text>
</comment>
<keyword evidence="1" id="KW-0472">Membrane</keyword>
<keyword evidence="1" id="KW-1133">Transmembrane helix</keyword>
<dbReference type="Proteomes" id="UP000611554">
    <property type="component" value="Unassembled WGS sequence"/>
</dbReference>
<protein>
    <recommendedName>
        <fullName evidence="4">DUF2029 domain-containing protein</fullName>
    </recommendedName>
</protein>
<keyword evidence="3" id="KW-1185">Reference proteome</keyword>
<evidence type="ECO:0000256" key="1">
    <source>
        <dbReference type="SAM" id="Phobius"/>
    </source>
</evidence>
<keyword evidence="1" id="KW-0812">Transmembrane</keyword>
<dbReference type="EMBL" id="BMQJ01000002">
    <property type="protein sequence ID" value="GGP84779.1"/>
    <property type="molecule type" value="Genomic_DNA"/>
</dbReference>
<sequence length="359" mass="39180">MEWALPLWTRGPAGRETPEDLFRVLYTGWLVAFAFKVLGASWDVSWHFKWLRDDLAPPHLLNSVGTAVALALTVVHLYTGYGVDRLAQRLIGWGTGVFLLAVPLDLINHRVNGLDITSWSPSHMLLYIGTLFMICGVIRGWYMGAPAGRTRTAVLGALFVFLFENVWFPAQHQEYGVFGLAAWDRGKPEAEPILLQFAADQMGRPVDRVMMANFTLPVPDAVYPLYAAAAAMIVLIVARAMIGRMFAATSVAAAYVAYRTLIWPLLAVAGFPHSAVPVFLIAGAVAVDLAFLIPIPVVRAVVGALGVTVVLDQALRVQNALFTSPPLVPPTTMLAGGVLLAALWLGVEWFARRRRPQVA</sequence>
<feature type="transmembrane region" description="Helical" evidence="1">
    <location>
        <begin position="21"/>
        <end position="40"/>
    </location>
</feature>
<gene>
    <name evidence="2" type="ORF">GCM10010140_12420</name>
</gene>
<feature type="transmembrane region" description="Helical" evidence="1">
    <location>
        <begin position="60"/>
        <end position="79"/>
    </location>
</feature>
<feature type="transmembrane region" description="Helical" evidence="1">
    <location>
        <begin position="124"/>
        <end position="142"/>
    </location>
</feature>
<evidence type="ECO:0000313" key="2">
    <source>
        <dbReference type="EMBL" id="GGP84779.1"/>
    </source>
</evidence>
<feature type="transmembrane region" description="Helical" evidence="1">
    <location>
        <begin position="221"/>
        <end position="238"/>
    </location>
</feature>
<feature type="transmembrane region" description="Helical" evidence="1">
    <location>
        <begin position="274"/>
        <end position="292"/>
    </location>
</feature>
<proteinExistence type="predicted"/>
<feature type="transmembrane region" description="Helical" evidence="1">
    <location>
        <begin position="86"/>
        <end position="104"/>
    </location>
</feature>
<feature type="transmembrane region" description="Helical" evidence="1">
    <location>
        <begin position="327"/>
        <end position="347"/>
    </location>
</feature>
<organism evidence="2 3">
    <name type="scientific">Streptosporangium pseudovulgare</name>
    <dbReference type="NCBI Taxonomy" id="35765"/>
    <lineage>
        <taxon>Bacteria</taxon>
        <taxon>Bacillati</taxon>
        <taxon>Actinomycetota</taxon>
        <taxon>Actinomycetes</taxon>
        <taxon>Streptosporangiales</taxon>
        <taxon>Streptosporangiaceae</taxon>
        <taxon>Streptosporangium</taxon>
    </lineage>
</organism>
<feature type="transmembrane region" description="Helical" evidence="1">
    <location>
        <begin position="297"/>
        <end position="315"/>
    </location>
</feature>